<dbReference type="AlphaFoldDB" id="A0A183DEU9"/>
<organism evidence="4">
    <name type="scientific">Gongylonema pulchrum</name>
    <dbReference type="NCBI Taxonomy" id="637853"/>
    <lineage>
        <taxon>Eukaryota</taxon>
        <taxon>Metazoa</taxon>
        <taxon>Ecdysozoa</taxon>
        <taxon>Nematoda</taxon>
        <taxon>Chromadorea</taxon>
        <taxon>Rhabditida</taxon>
        <taxon>Spirurina</taxon>
        <taxon>Spiruromorpha</taxon>
        <taxon>Spiruroidea</taxon>
        <taxon>Gongylonematidae</taxon>
        <taxon>Gongylonema</taxon>
    </lineage>
</organism>
<keyword evidence="3" id="KW-1185">Reference proteome</keyword>
<sequence>MNQGFAGCIWVYGPKQYIHFERNYFERHYCNGGIYWLAFINVTVHLALIALGLLLLSCLLCSGLVKENRPRQQEQ</sequence>
<dbReference type="OrthoDB" id="6157510at2759"/>
<reference evidence="2 3" key="2">
    <citation type="submission" date="2018-11" db="EMBL/GenBank/DDBJ databases">
        <authorList>
            <consortium name="Pathogen Informatics"/>
        </authorList>
    </citation>
    <scope>NUCLEOTIDE SEQUENCE [LARGE SCALE GENOMIC DNA]</scope>
</reference>
<keyword evidence="1" id="KW-0812">Transmembrane</keyword>
<keyword evidence="1" id="KW-0472">Membrane</keyword>
<dbReference type="EMBL" id="UYRT01018409">
    <property type="protein sequence ID" value="VDK57688.1"/>
    <property type="molecule type" value="Genomic_DNA"/>
</dbReference>
<evidence type="ECO:0000313" key="2">
    <source>
        <dbReference type="EMBL" id="VDK57688.1"/>
    </source>
</evidence>
<evidence type="ECO:0000313" key="3">
    <source>
        <dbReference type="Proteomes" id="UP000271098"/>
    </source>
</evidence>
<proteinExistence type="predicted"/>
<evidence type="ECO:0000313" key="4">
    <source>
        <dbReference type="WBParaSite" id="GPUH_0000724901-mRNA-1"/>
    </source>
</evidence>
<reference evidence="4" key="1">
    <citation type="submission" date="2016-06" db="UniProtKB">
        <authorList>
            <consortium name="WormBaseParasite"/>
        </authorList>
    </citation>
    <scope>IDENTIFICATION</scope>
</reference>
<dbReference type="WBParaSite" id="GPUH_0000724901-mRNA-1">
    <property type="protein sequence ID" value="GPUH_0000724901-mRNA-1"/>
    <property type="gene ID" value="GPUH_0000724901"/>
</dbReference>
<gene>
    <name evidence="2" type="ORF">GPUH_LOCUS7242</name>
</gene>
<protein>
    <submittedName>
        <fullName evidence="4">7TM_GPCR_Srx domain-containing protein</fullName>
    </submittedName>
</protein>
<name>A0A183DEU9_9BILA</name>
<dbReference type="Proteomes" id="UP000271098">
    <property type="component" value="Unassembled WGS sequence"/>
</dbReference>
<evidence type="ECO:0000256" key="1">
    <source>
        <dbReference type="SAM" id="Phobius"/>
    </source>
</evidence>
<keyword evidence="1" id="KW-1133">Transmembrane helix</keyword>
<feature type="transmembrane region" description="Helical" evidence="1">
    <location>
        <begin position="34"/>
        <end position="65"/>
    </location>
</feature>
<accession>A0A183DEU9</accession>